<dbReference type="NCBIfam" id="TIGR01727">
    <property type="entry name" value="oligo_HPY"/>
    <property type="match status" value="1"/>
</dbReference>
<dbReference type="InterPro" id="IPR003439">
    <property type="entry name" value="ABC_transporter-like_ATP-bd"/>
</dbReference>
<evidence type="ECO:0000259" key="6">
    <source>
        <dbReference type="PROSITE" id="PS50893"/>
    </source>
</evidence>
<comment type="similarity">
    <text evidence="1">Belongs to the ABC transporter superfamily.</text>
</comment>
<dbReference type="PANTHER" id="PTHR43776">
    <property type="entry name" value="TRANSPORT ATP-BINDING PROTEIN"/>
    <property type="match status" value="1"/>
</dbReference>
<feature type="region of interest" description="Disordered" evidence="5">
    <location>
        <begin position="1"/>
        <end position="21"/>
    </location>
</feature>
<dbReference type="InterPro" id="IPR027417">
    <property type="entry name" value="P-loop_NTPase"/>
</dbReference>
<feature type="domain" description="ABC transporter" evidence="6">
    <location>
        <begin position="30"/>
        <end position="286"/>
    </location>
</feature>
<dbReference type="InterPro" id="IPR017871">
    <property type="entry name" value="ABC_transporter-like_CS"/>
</dbReference>
<dbReference type="Pfam" id="PF08352">
    <property type="entry name" value="oligo_HPY"/>
    <property type="match status" value="1"/>
</dbReference>
<dbReference type="PROSITE" id="PS00211">
    <property type="entry name" value="ABC_TRANSPORTER_1"/>
    <property type="match status" value="1"/>
</dbReference>
<dbReference type="GO" id="GO:0005524">
    <property type="term" value="F:ATP binding"/>
    <property type="evidence" value="ECO:0007669"/>
    <property type="project" value="UniProtKB-KW"/>
</dbReference>
<dbReference type="Gene3D" id="3.40.50.300">
    <property type="entry name" value="P-loop containing nucleotide triphosphate hydrolases"/>
    <property type="match status" value="1"/>
</dbReference>
<evidence type="ECO:0000256" key="2">
    <source>
        <dbReference type="ARBA" id="ARBA00022448"/>
    </source>
</evidence>
<dbReference type="PROSITE" id="PS50893">
    <property type="entry name" value="ABC_TRANSPORTER_2"/>
    <property type="match status" value="1"/>
</dbReference>
<comment type="caution">
    <text evidence="7">The sequence shown here is derived from an EMBL/GenBank/DDBJ whole genome shotgun (WGS) entry which is preliminary data.</text>
</comment>
<keyword evidence="3" id="KW-0547">Nucleotide-binding</keyword>
<accession>A0ABN2DK76</accession>
<dbReference type="InterPro" id="IPR013563">
    <property type="entry name" value="Oligopep_ABC_C"/>
</dbReference>
<protein>
    <submittedName>
        <fullName evidence="7">Dipeptide ABC transporter ATP-binding protein</fullName>
    </submittedName>
</protein>
<gene>
    <name evidence="7" type="ORF">GCM10009742_21370</name>
</gene>
<dbReference type="PANTHER" id="PTHR43776:SF7">
    <property type="entry name" value="D,D-DIPEPTIDE TRANSPORT ATP-BINDING PROTEIN DDPF-RELATED"/>
    <property type="match status" value="1"/>
</dbReference>
<reference evidence="7 8" key="1">
    <citation type="journal article" date="2019" name="Int. J. Syst. Evol. Microbiol.">
        <title>The Global Catalogue of Microorganisms (GCM) 10K type strain sequencing project: providing services to taxonomists for standard genome sequencing and annotation.</title>
        <authorList>
            <consortium name="The Broad Institute Genomics Platform"/>
            <consortium name="The Broad Institute Genome Sequencing Center for Infectious Disease"/>
            <person name="Wu L."/>
            <person name="Ma J."/>
        </authorList>
    </citation>
    <scope>NUCLEOTIDE SEQUENCE [LARGE SCALE GENOMIC DNA]</scope>
    <source>
        <strain evidence="7 8">JCM 14304</strain>
    </source>
</reference>
<keyword evidence="8" id="KW-1185">Reference proteome</keyword>
<keyword evidence="2" id="KW-0813">Transport</keyword>
<dbReference type="Proteomes" id="UP001500190">
    <property type="component" value="Unassembled WGS sequence"/>
</dbReference>
<sequence length="357" mass="39414">MPADETRGTSPARHLSPGRDLSPAAAEDILRVEGLTMRFTGGAGLFGRRNRATVTAVDDVDLVVRRGETLGLVGESGCGKTTLGRCILRAHKPTAGRLVYRRADGTEVDLAALSRAELRPLRTEIRTVFQDPNSSLNPRMTVQQIVAEPLIVNNLASGSEVKDRVGEALRRCGLRPELMRRYPHAFSGGERQRIGIARALVTEPRLVVADEAVSALDVSVRSQILNLLEDLQDELGLTYVFISHDLSVIQHLCDRVAVMYLGRIVEEAETEDLFERPRHPYSEALLRSVPRPDPRLRRRDDVLPAGEIATPDQAFTGCRFQPRCRYAVDLCAQVEPATVPRCHLAGELELDGVYTTI</sequence>
<dbReference type="SUPFAM" id="SSF52540">
    <property type="entry name" value="P-loop containing nucleoside triphosphate hydrolases"/>
    <property type="match status" value="1"/>
</dbReference>
<keyword evidence="4 7" id="KW-0067">ATP-binding</keyword>
<dbReference type="CDD" id="cd03257">
    <property type="entry name" value="ABC_NikE_OppD_transporters"/>
    <property type="match status" value="1"/>
</dbReference>
<dbReference type="SMART" id="SM00382">
    <property type="entry name" value="AAA"/>
    <property type="match status" value="1"/>
</dbReference>
<dbReference type="RefSeq" id="WP_344189659.1">
    <property type="nucleotide sequence ID" value="NZ_BAAAND010000004.1"/>
</dbReference>
<evidence type="ECO:0000256" key="3">
    <source>
        <dbReference type="ARBA" id="ARBA00022741"/>
    </source>
</evidence>
<dbReference type="EMBL" id="BAAAND010000004">
    <property type="protein sequence ID" value="GAA1577355.1"/>
    <property type="molecule type" value="Genomic_DNA"/>
</dbReference>
<proteinExistence type="inferred from homology"/>
<dbReference type="InterPro" id="IPR003593">
    <property type="entry name" value="AAA+_ATPase"/>
</dbReference>
<name>A0ABN2DK76_9ACTN</name>
<evidence type="ECO:0000256" key="1">
    <source>
        <dbReference type="ARBA" id="ARBA00005417"/>
    </source>
</evidence>
<evidence type="ECO:0000256" key="5">
    <source>
        <dbReference type="SAM" id="MobiDB-lite"/>
    </source>
</evidence>
<evidence type="ECO:0000313" key="8">
    <source>
        <dbReference type="Proteomes" id="UP001500190"/>
    </source>
</evidence>
<evidence type="ECO:0000313" key="7">
    <source>
        <dbReference type="EMBL" id="GAA1577355.1"/>
    </source>
</evidence>
<organism evidence="7 8">
    <name type="scientific">Kribbella karoonensis</name>
    <dbReference type="NCBI Taxonomy" id="324851"/>
    <lineage>
        <taxon>Bacteria</taxon>
        <taxon>Bacillati</taxon>
        <taxon>Actinomycetota</taxon>
        <taxon>Actinomycetes</taxon>
        <taxon>Propionibacteriales</taxon>
        <taxon>Kribbellaceae</taxon>
        <taxon>Kribbella</taxon>
    </lineage>
</organism>
<dbReference type="Pfam" id="PF00005">
    <property type="entry name" value="ABC_tran"/>
    <property type="match status" value="1"/>
</dbReference>
<evidence type="ECO:0000256" key="4">
    <source>
        <dbReference type="ARBA" id="ARBA00022840"/>
    </source>
</evidence>
<dbReference type="InterPro" id="IPR050319">
    <property type="entry name" value="ABC_transp_ATP-bind"/>
</dbReference>